<feature type="domain" description="CagE TrbE VirB component of type IV transporter system central" evidence="5">
    <location>
        <begin position="255"/>
        <end position="452"/>
    </location>
</feature>
<reference evidence="7" key="1">
    <citation type="submission" date="2012-04" db="EMBL/GenBank/DDBJ databases">
        <title>Complete genome sequence of Helicobacter cetorum strain MIT 00-7128.</title>
        <authorList>
            <person name="Kersulyte D."/>
            <person name="Berg D.E."/>
        </authorList>
    </citation>
    <scope>NUCLEOTIDE SEQUENCE [LARGE SCALE GENOMIC DNA]</scope>
    <source>
        <strain evidence="7">MIT 00-7128</strain>
    </source>
</reference>
<accession>I0EMI0</accession>
<evidence type="ECO:0000256" key="3">
    <source>
        <dbReference type="ARBA" id="ARBA00022840"/>
    </source>
</evidence>
<evidence type="ECO:0000313" key="7">
    <source>
        <dbReference type="Proteomes" id="UP000005010"/>
    </source>
</evidence>
<dbReference type="STRING" id="182217.HCW_04400"/>
<feature type="region of interest" description="Disordered" evidence="4">
    <location>
        <begin position="151"/>
        <end position="224"/>
    </location>
</feature>
<feature type="compositionally biased region" description="Low complexity" evidence="4">
    <location>
        <begin position="170"/>
        <end position="182"/>
    </location>
</feature>
<comment type="similarity">
    <text evidence="1">Belongs to the TrbE/VirB4 family.</text>
</comment>
<dbReference type="PANTHER" id="PTHR30121">
    <property type="entry name" value="UNCHARACTERIZED PROTEIN YJGR-RELATED"/>
    <property type="match status" value="1"/>
</dbReference>
<dbReference type="PANTHER" id="PTHR30121:SF12">
    <property type="entry name" value="TYPE IV SECRETION SYSTEM PROTEIN CAGE"/>
    <property type="match status" value="1"/>
</dbReference>
<feature type="compositionally biased region" description="Basic and acidic residues" evidence="4">
    <location>
        <begin position="211"/>
        <end position="220"/>
    </location>
</feature>
<dbReference type="Pfam" id="PF03135">
    <property type="entry name" value="CagE_TrbE_VirB"/>
    <property type="match status" value="1"/>
</dbReference>
<dbReference type="SUPFAM" id="SSF52540">
    <property type="entry name" value="P-loop containing nucleoside triphosphate hydrolases"/>
    <property type="match status" value="1"/>
</dbReference>
<dbReference type="RefSeq" id="WP_014661019.1">
    <property type="nucleotide sequence ID" value="NC_017737.1"/>
</dbReference>
<proteinExistence type="inferred from homology"/>
<evidence type="ECO:0000256" key="1">
    <source>
        <dbReference type="ARBA" id="ARBA00006512"/>
    </source>
</evidence>
<dbReference type="KEGG" id="hce:HCW_04400"/>
<dbReference type="Proteomes" id="UP000005010">
    <property type="component" value="Chromosome"/>
</dbReference>
<dbReference type="InterPro" id="IPR027417">
    <property type="entry name" value="P-loop_NTPase"/>
</dbReference>
<keyword evidence="3" id="KW-0067">ATP-binding</keyword>
<dbReference type="Gene3D" id="3.40.50.300">
    <property type="entry name" value="P-loop containing nucleotide triphosphate hydrolases"/>
    <property type="match status" value="2"/>
</dbReference>
<dbReference type="HOGENOM" id="CLU_023569_0_0_7"/>
<dbReference type="InterPro" id="IPR018145">
    <property type="entry name" value="CagE_TrbE_VirB_cntrl_dom"/>
</dbReference>
<protein>
    <submittedName>
        <fullName evidence="6">VirB4-like protein</fullName>
    </submittedName>
</protein>
<dbReference type="InterPro" id="IPR051162">
    <property type="entry name" value="T4SS_component"/>
</dbReference>
<dbReference type="GO" id="GO:0005524">
    <property type="term" value="F:ATP binding"/>
    <property type="evidence" value="ECO:0007669"/>
    <property type="project" value="UniProtKB-KW"/>
</dbReference>
<dbReference type="eggNOG" id="COG3451">
    <property type="taxonomic scope" value="Bacteria"/>
</dbReference>
<feature type="compositionally biased region" description="Basic and acidic residues" evidence="4">
    <location>
        <begin position="151"/>
        <end position="169"/>
    </location>
</feature>
<keyword evidence="7" id="KW-1185">Reference proteome</keyword>
<gene>
    <name evidence="6" type="ordered locus">HCW_04400</name>
</gene>
<evidence type="ECO:0000256" key="2">
    <source>
        <dbReference type="ARBA" id="ARBA00022741"/>
    </source>
</evidence>
<sequence>MNFVEFLKNKASSMFFGALPKHYSMAEENNILGLYNDDFILTKKGNLVGMIALEGISYADLNDEQIAKLFNERVVAFNLISSDVEMKIIAKRRKAHFNQQYEHIKNHYAKTIINLWESNEEVYTNSYYLIFETKDTYLKGFLERKKQEWTTSIKEQENKQEESIKEVKTSTRSNENTNNTNSEIKDSSTETIAEDKEEVKEETTNNSADSKTNEKQEINKESNTTEFATIKSSKKLTFINKETLLQSIVNSFLQVLSPLKPKQMPSIEILRFYGEYINGVYLPFKVHNGLLRDSYIASNVHFHKDYFIQEYNGHTTCNRFISIKAYDTDEITSVPLSTILSFKSDFDIIISIDALNKDKATSKIEEKRKRANEIIKPTIENLNNLVKTDRVLIEYVSLMVLLKATNKQELDKKSLEVVNTFKNHGLIAIHETINLKPIFFSFFPNRNNLNARKRLQSSDNVATMLMFDKEHNGRDRNSWGRMPLTMFKTQSQSLFLFNFHAQEVLKDTDMVLGHTMILGGTGAGKTTLMSFLILNCFKYNINILALDRLNGMRIMSEFLNAEYNDSENFALNPFSLEKSSENITFLSSWASYLIGLDENKQGDIENIKAIEKCVNDLYHNLYDTGTKFGLKDLKDSVVKTSNETISMQLDRAMDNPLFNQLESSLKFSQQLTAINMDSIVQNAKNASLIALILFHTMIYEAKKHAKGFFIFIDEARSYIENEVMMDKINLTLTQARKVNGVLALAFQDINQLDGMSNARSMVDNMAHIVLFPTSNLDKLESYGINLTPSEKAFLTSPSNYKVLVKNKLDGTSNILDVNLSKLGKYLKILSSSAPSVAKLLELKQQYPNNYKERFLAYE</sequence>
<feature type="compositionally biased region" description="Basic and acidic residues" evidence="4">
    <location>
        <begin position="183"/>
        <end position="203"/>
    </location>
</feature>
<dbReference type="PATRIC" id="fig|182217.3.peg.941"/>
<evidence type="ECO:0000256" key="4">
    <source>
        <dbReference type="SAM" id="MobiDB-lite"/>
    </source>
</evidence>
<evidence type="ECO:0000313" key="6">
    <source>
        <dbReference type="EMBL" id="AFI04149.1"/>
    </source>
</evidence>
<dbReference type="EMBL" id="CP003479">
    <property type="protein sequence ID" value="AFI04149.1"/>
    <property type="molecule type" value="Genomic_DNA"/>
</dbReference>
<name>I0EMI0_HELC0</name>
<dbReference type="AlphaFoldDB" id="I0EMI0"/>
<organism evidence="6 7">
    <name type="scientific">Helicobacter cetorum (strain ATCC BAA-429 / MIT 00-7128)</name>
    <dbReference type="NCBI Taxonomy" id="182217"/>
    <lineage>
        <taxon>Bacteria</taxon>
        <taxon>Pseudomonadati</taxon>
        <taxon>Campylobacterota</taxon>
        <taxon>Epsilonproteobacteria</taxon>
        <taxon>Campylobacterales</taxon>
        <taxon>Helicobacteraceae</taxon>
        <taxon>Helicobacter</taxon>
    </lineage>
</organism>
<evidence type="ECO:0000259" key="5">
    <source>
        <dbReference type="Pfam" id="PF03135"/>
    </source>
</evidence>
<keyword evidence="2" id="KW-0547">Nucleotide-binding</keyword>